<keyword evidence="4" id="KW-0444">Lipid biosynthesis</keyword>
<dbReference type="EMBL" id="PPTP01000005">
    <property type="protein sequence ID" value="RDB55354.1"/>
    <property type="molecule type" value="Genomic_DNA"/>
</dbReference>
<feature type="binding site" evidence="17">
    <location>
        <begin position="110"/>
        <end position="111"/>
    </location>
    <ligand>
        <name>ATP</name>
        <dbReference type="ChEBI" id="CHEBI:30616"/>
    </ligand>
</feature>
<protein>
    <submittedName>
        <fullName evidence="21">Diacylglycerol kinase</fullName>
    </submittedName>
</protein>
<keyword evidence="3" id="KW-1003">Cell membrane</keyword>
<comment type="cofactor">
    <cofactor evidence="18">
        <name>Mg(2+)</name>
        <dbReference type="ChEBI" id="CHEBI:18420"/>
    </cofactor>
    <text evidence="18">Mn(2+), Zn(2+), Cd(2+) and Co(2+) support activity to lesser extents.</text>
</comment>
<feature type="binding site" evidence="17">
    <location>
        <position position="44"/>
    </location>
    <ligand>
        <name>ATP</name>
        <dbReference type="ChEBI" id="CHEBI:30616"/>
    </ligand>
</feature>
<dbReference type="GO" id="GO:0008654">
    <property type="term" value="P:phospholipid biosynthetic process"/>
    <property type="evidence" value="ECO:0007669"/>
    <property type="project" value="UniProtKB-KW"/>
</dbReference>
<dbReference type="OrthoDB" id="9796011at2"/>
<dbReference type="PANTHER" id="PTHR34299">
    <property type="entry name" value="DIACYLGLYCEROL KINASE"/>
    <property type="match status" value="1"/>
</dbReference>
<evidence type="ECO:0000256" key="4">
    <source>
        <dbReference type="ARBA" id="ARBA00022516"/>
    </source>
</evidence>
<dbReference type="PROSITE" id="PS01069">
    <property type="entry name" value="DAGK_PROKAR"/>
    <property type="match status" value="1"/>
</dbReference>
<evidence type="ECO:0000256" key="8">
    <source>
        <dbReference type="ARBA" id="ARBA00022777"/>
    </source>
</evidence>
<evidence type="ECO:0000313" key="22">
    <source>
        <dbReference type="Proteomes" id="UP000253792"/>
    </source>
</evidence>
<evidence type="ECO:0000256" key="1">
    <source>
        <dbReference type="ARBA" id="ARBA00004651"/>
    </source>
</evidence>
<evidence type="ECO:0000256" key="19">
    <source>
        <dbReference type="SAM" id="MobiDB-lite"/>
    </source>
</evidence>
<keyword evidence="10 20" id="KW-1133">Transmembrane helix</keyword>
<evidence type="ECO:0000256" key="18">
    <source>
        <dbReference type="PIRSR" id="PIRSR600829-4"/>
    </source>
</evidence>
<feature type="binding site" evidence="18">
    <location>
        <position position="92"/>
    </location>
    <ligand>
        <name>a divalent metal cation</name>
        <dbReference type="ChEBI" id="CHEBI:60240"/>
    </ligand>
</feature>
<keyword evidence="11" id="KW-0443">Lipid metabolism</keyword>
<evidence type="ECO:0000256" key="15">
    <source>
        <dbReference type="PIRSR" id="PIRSR600829-1"/>
    </source>
</evidence>
<keyword evidence="22" id="KW-1185">Reference proteome</keyword>
<keyword evidence="14" id="KW-1208">Phospholipid metabolism</keyword>
<comment type="subcellular location">
    <subcellularLocation>
        <location evidence="1">Cell membrane</location>
        <topology evidence="1">Multi-pass membrane protein</topology>
    </subcellularLocation>
</comment>
<dbReference type="InterPro" id="IPR033717">
    <property type="entry name" value="UDPK"/>
</dbReference>
<keyword evidence="18" id="KW-0460">Magnesium</keyword>
<keyword evidence="12 20" id="KW-0472">Membrane</keyword>
<evidence type="ECO:0000313" key="21">
    <source>
        <dbReference type="EMBL" id="RDB55354.1"/>
    </source>
</evidence>
<proteinExistence type="inferred from homology"/>
<evidence type="ECO:0000256" key="6">
    <source>
        <dbReference type="ARBA" id="ARBA00022692"/>
    </source>
</evidence>
<dbReference type="Proteomes" id="UP000253792">
    <property type="component" value="Unassembled WGS sequence"/>
</dbReference>
<comment type="similarity">
    <text evidence="2">Belongs to the bacterial diacylglycerol kinase family.</text>
</comment>
<evidence type="ECO:0000256" key="13">
    <source>
        <dbReference type="ARBA" id="ARBA00023209"/>
    </source>
</evidence>
<accession>A0A369L848</accession>
<evidence type="ECO:0000256" key="10">
    <source>
        <dbReference type="ARBA" id="ARBA00022989"/>
    </source>
</evidence>
<dbReference type="GO" id="GO:0016301">
    <property type="term" value="F:kinase activity"/>
    <property type="evidence" value="ECO:0007669"/>
    <property type="project" value="UniProtKB-KW"/>
</dbReference>
<feature type="region of interest" description="Disordered" evidence="19">
    <location>
        <begin position="1"/>
        <end position="20"/>
    </location>
</feature>
<dbReference type="RefSeq" id="WP_114620787.1">
    <property type="nucleotide sequence ID" value="NZ_PPTP01000005.1"/>
</dbReference>
<dbReference type="AlphaFoldDB" id="A0A369L848"/>
<evidence type="ECO:0000256" key="2">
    <source>
        <dbReference type="ARBA" id="ARBA00005967"/>
    </source>
</evidence>
<dbReference type="InterPro" id="IPR036945">
    <property type="entry name" value="DAGK_sf"/>
</dbReference>
<evidence type="ECO:0000256" key="3">
    <source>
        <dbReference type="ARBA" id="ARBA00022475"/>
    </source>
</evidence>
<dbReference type="GO" id="GO:0005886">
    <property type="term" value="C:plasma membrane"/>
    <property type="evidence" value="ECO:0007669"/>
    <property type="project" value="UniProtKB-SubCell"/>
</dbReference>
<sequence length="142" mass="14895">MGGTSPDNKPFVRSAETKGKGQRYKLTSAFSNAGRGLFEAVRSERNLRIDACMAVVAIALGFGLRIDTPSWLAVIVCIGMMFALETVNTAIEAVVDLASPGYHELARRAKDCAAGAALAGALASFVVGCIIFIPPIMAFLAS</sequence>
<evidence type="ECO:0000256" key="5">
    <source>
        <dbReference type="ARBA" id="ARBA00022679"/>
    </source>
</evidence>
<keyword evidence="18" id="KW-0479">Metal-binding</keyword>
<gene>
    <name evidence="21" type="ORF">C1880_06615</name>
</gene>
<dbReference type="CDD" id="cd14265">
    <property type="entry name" value="UDPK_IM_like"/>
    <property type="match status" value="1"/>
</dbReference>
<dbReference type="Gene3D" id="1.10.287.3610">
    <property type="match status" value="1"/>
</dbReference>
<evidence type="ECO:0000256" key="17">
    <source>
        <dbReference type="PIRSR" id="PIRSR600829-3"/>
    </source>
</evidence>
<dbReference type="GO" id="GO:0005524">
    <property type="term" value="F:ATP binding"/>
    <property type="evidence" value="ECO:0007669"/>
    <property type="project" value="UniProtKB-KW"/>
</dbReference>
<evidence type="ECO:0000256" key="16">
    <source>
        <dbReference type="PIRSR" id="PIRSR600829-2"/>
    </source>
</evidence>
<keyword evidence="7 17" id="KW-0547">Nucleotide-binding</keyword>
<dbReference type="Pfam" id="PF01219">
    <property type="entry name" value="DAGK_prokar"/>
    <property type="match status" value="1"/>
</dbReference>
<dbReference type="STRING" id="1034345.GCA_000236865_00170"/>
<feature type="binding site" evidence="16">
    <location>
        <position position="85"/>
    </location>
    <ligand>
        <name>substrate</name>
    </ligand>
</feature>
<organism evidence="21 22">
    <name type="scientific">Senegalimassilia anaerobia</name>
    <dbReference type="NCBI Taxonomy" id="1473216"/>
    <lineage>
        <taxon>Bacteria</taxon>
        <taxon>Bacillati</taxon>
        <taxon>Actinomycetota</taxon>
        <taxon>Coriobacteriia</taxon>
        <taxon>Coriobacteriales</taxon>
        <taxon>Coriobacteriaceae</taxon>
        <taxon>Senegalimassilia</taxon>
    </lineage>
</organism>
<keyword evidence="6 20" id="KW-0812">Transmembrane</keyword>
<feature type="active site" description="Proton acceptor" evidence="15">
    <location>
        <position position="85"/>
    </location>
</feature>
<evidence type="ECO:0000256" key="20">
    <source>
        <dbReference type="SAM" id="Phobius"/>
    </source>
</evidence>
<evidence type="ECO:0000256" key="12">
    <source>
        <dbReference type="ARBA" id="ARBA00023136"/>
    </source>
</evidence>
<evidence type="ECO:0000256" key="7">
    <source>
        <dbReference type="ARBA" id="ARBA00022741"/>
    </source>
</evidence>
<feature type="transmembrane region" description="Helical" evidence="20">
    <location>
        <begin position="116"/>
        <end position="141"/>
    </location>
</feature>
<keyword evidence="8 21" id="KW-0418">Kinase</keyword>
<dbReference type="InterPro" id="IPR000829">
    <property type="entry name" value="DAGK"/>
</dbReference>
<evidence type="ECO:0000256" key="14">
    <source>
        <dbReference type="ARBA" id="ARBA00023264"/>
    </source>
</evidence>
<reference evidence="21 22" key="1">
    <citation type="journal article" date="2018" name="Elife">
        <title>Discovery and characterization of a prevalent human gut bacterial enzyme sufficient for the inactivation of a family of plant toxins.</title>
        <authorList>
            <person name="Koppel N."/>
            <person name="Bisanz J.E."/>
            <person name="Pandelia M.E."/>
            <person name="Turnbaugh P.J."/>
            <person name="Balskus E.P."/>
        </authorList>
    </citation>
    <scope>NUCLEOTIDE SEQUENCE [LARGE SCALE GENOMIC DNA]</scope>
    <source>
        <strain evidence="22">anaerobia AP69FAA</strain>
    </source>
</reference>
<feature type="transmembrane region" description="Helical" evidence="20">
    <location>
        <begin position="72"/>
        <end position="95"/>
    </location>
</feature>
<keyword evidence="9 17" id="KW-0067">ATP-binding</keyword>
<evidence type="ECO:0000256" key="11">
    <source>
        <dbReference type="ARBA" id="ARBA00023098"/>
    </source>
</evidence>
<feature type="binding site" evidence="17">
    <location>
        <position position="92"/>
    </location>
    <ligand>
        <name>ATP</name>
        <dbReference type="ChEBI" id="CHEBI:30616"/>
    </ligand>
</feature>
<dbReference type="GO" id="GO:0046872">
    <property type="term" value="F:metal ion binding"/>
    <property type="evidence" value="ECO:0007669"/>
    <property type="project" value="UniProtKB-KW"/>
</dbReference>
<comment type="caution">
    <text evidence="21">The sequence shown here is derived from an EMBL/GenBank/DDBJ whole genome shotgun (WGS) entry which is preliminary data.</text>
</comment>
<evidence type="ECO:0000256" key="9">
    <source>
        <dbReference type="ARBA" id="ARBA00022840"/>
    </source>
</evidence>
<feature type="binding site" evidence="18">
    <location>
        <position position="44"/>
    </location>
    <ligand>
        <name>a divalent metal cation</name>
        <dbReference type="ChEBI" id="CHEBI:60240"/>
    </ligand>
</feature>
<name>A0A369L848_9ACTN</name>
<keyword evidence="13" id="KW-0594">Phospholipid biosynthesis</keyword>
<keyword evidence="5" id="KW-0808">Transferase</keyword>
<dbReference type="PANTHER" id="PTHR34299:SF1">
    <property type="entry name" value="DIACYLGLYCEROL KINASE"/>
    <property type="match status" value="1"/>
</dbReference>